<reference evidence="2" key="1">
    <citation type="submission" date="2018-06" db="EMBL/GenBank/DDBJ databases">
        <authorList>
            <person name="Zhirakovskaya E."/>
        </authorList>
    </citation>
    <scope>NUCLEOTIDE SEQUENCE</scope>
</reference>
<dbReference type="EMBL" id="UOFQ01000034">
    <property type="protein sequence ID" value="VAW86089.1"/>
    <property type="molecule type" value="Genomic_DNA"/>
</dbReference>
<name>A0A3B0ZIH2_9ZZZZ</name>
<keyword evidence="1" id="KW-0472">Membrane</keyword>
<sequence length="90" mass="10659">MNELLTLLMAVCFLVTGWHFVKRPEAIQQWVLQLHQKNHLVAEMNPLRNWIDKKSFVIALRVPGVLSLFNFFMLMMAFFSLQEPHFDMPL</sequence>
<dbReference type="AlphaFoldDB" id="A0A3B0ZIH2"/>
<accession>A0A3B0ZIH2</accession>
<feature type="transmembrane region" description="Helical" evidence="1">
    <location>
        <begin position="56"/>
        <end position="81"/>
    </location>
</feature>
<organism evidence="2">
    <name type="scientific">hydrothermal vent metagenome</name>
    <dbReference type="NCBI Taxonomy" id="652676"/>
    <lineage>
        <taxon>unclassified sequences</taxon>
        <taxon>metagenomes</taxon>
        <taxon>ecological metagenomes</taxon>
    </lineage>
</organism>
<evidence type="ECO:0000256" key="1">
    <source>
        <dbReference type="SAM" id="Phobius"/>
    </source>
</evidence>
<protein>
    <submittedName>
        <fullName evidence="2">Uncharacterized protein</fullName>
    </submittedName>
</protein>
<evidence type="ECO:0000313" key="2">
    <source>
        <dbReference type="EMBL" id="VAW86089.1"/>
    </source>
</evidence>
<proteinExistence type="predicted"/>
<keyword evidence="1" id="KW-0812">Transmembrane</keyword>
<keyword evidence="1" id="KW-1133">Transmembrane helix</keyword>
<gene>
    <name evidence="2" type="ORF">MNBD_GAMMA17-498</name>
</gene>